<comment type="caution">
    <text evidence="1">The sequence shown here is derived from an EMBL/GenBank/DDBJ whole genome shotgun (WGS) entry which is preliminary data.</text>
</comment>
<feature type="non-terminal residue" evidence="1">
    <location>
        <position position="1"/>
    </location>
</feature>
<accession>A0AAN8FLS5</accession>
<gene>
    <name evidence="1" type="ORF">GCK32_018058</name>
</gene>
<dbReference type="AlphaFoldDB" id="A0AAN8FLS5"/>
<keyword evidence="2" id="KW-1185">Reference proteome</keyword>
<proteinExistence type="predicted"/>
<organism evidence="1 2">
    <name type="scientific">Trichostrongylus colubriformis</name>
    <name type="common">Black scour worm</name>
    <dbReference type="NCBI Taxonomy" id="6319"/>
    <lineage>
        <taxon>Eukaryota</taxon>
        <taxon>Metazoa</taxon>
        <taxon>Ecdysozoa</taxon>
        <taxon>Nematoda</taxon>
        <taxon>Chromadorea</taxon>
        <taxon>Rhabditida</taxon>
        <taxon>Rhabditina</taxon>
        <taxon>Rhabditomorpha</taxon>
        <taxon>Strongyloidea</taxon>
        <taxon>Trichostrongylidae</taxon>
        <taxon>Trichostrongylus</taxon>
    </lineage>
</organism>
<dbReference type="Proteomes" id="UP001331761">
    <property type="component" value="Unassembled WGS sequence"/>
</dbReference>
<dbReference type="EMBL" id="WIXE01007156">
    <property type="protein sequence ID" value="KAK5980670.1"/>
    <property type="molecule type" value="Genomic_DNA"/>
</dbReference>
<reference evidence="1 2" key="1">
    <citation type="submission" date="2019-10" db="EMBL/GenBank/DDBJ databases">
        <title>Assembly and Annotation for the nematode Trichostrongylus colubriformis.</title>
        <authorList>
            <person name="Martin J."/>
        </authorList>
    </citation>
    <scope>NUCLEOTIDE SEQUENCE [LARGE SCALE GENOMIC DNA]</scope>
    <source>
        <strain evidence="1">G859</strain>
        <tissue evidence="1">Whole worm</tissue>
    </source>
</reference>
<evidence type="ECO:0000313" key="2">
    <source>
        <dbReference type="Proteomes" id="UP001331761"/>
    </source>
</evidence>
<protein>
    <submittedName>
        <fullName evidence="1">Uncharacterized protein</fullName>
    </submittedName>
</protein>
<sequence length="246" mass="27442">LTNHAADTGKQSSIGILGTSTFDRKKFAEEFRKKLLALPDGYSKRSTLAFPETYKPKKKPFTLPPSFFVEDITTKAPMERSTTREERILRKKSSTRSETKIEPNDQTEVLSAVTAEVEGSLSTELSQTTLNLVAEPKQESLDKLQEVNRPKDLCDEPLNPKLEEDCNNENWESGLHSFEDKKESAGVCSITIQASGAWLACRQPLRAVCLAVEQHVVTNIQFQKESSAHPTSMIHQLLSPHLQASS</sequence>
<evidence type="ECO:0000313" key="1">
    <source>
        <dbReference type="EMBL" id="KAK5980670.1"/>
    </source>
</evidence>
<name>A0AAN8FLS5_TRICO</name>